<proteinExistence type="predicted"/>
<gene>
    <name evidence="1" type="ORF">S01H4_67209</name>
</gene>
<reference evidence="1" key="1">
    <citation type="journal article" date="2014" name="Front. Microbiol.">
        <title>High frequency of phylogenetically diverse reductive dehalogenase-homologous genes in deep subseafloor sedimentary metagenomes.</title>
        <authorList>
            <person name="Kawai M."/>
            <person name="Futagami T."/>
            <person name="Toyoda A."/>
            <person name="Takaki Y."/>
            <person name="Nishi S."/>
            <person name="Hori S."/>
            <person name="Arai W."/>
            <person name="Tsubouchi T."/>
            <person name="Morono Y."/>
            <person name="Uchiyama I."/>
            <person name="Ito T."/>
            <person name="Fujiyama A."/>
            <person name="Inagaki F."/>
            <person name="Takami H."/>
        </authorList>
    </citation>
    <scope>NUCLEOTIDE SEQUENCE</scope>
    <source>
        <strain evidence="1">Expedition CK06-06</strain>
    </source>
</reference>
<name>X1DKJ4_9ZZZZ</name>
<sequence>MTEGPGDVEKVWGDTSYANKELGWKAERNLDDAMLSA</sequence>
<evidence type="ECO:0000313" key="1">
    <source>
        <dbReference type="EMBL" id="GAH20722.1"/>
    </source>
</evidence>
<dbReference type="EMBL" id="BART01042125">
    <property type="protein sequence ID" value="GAH20722.1"/>
    <property type="molecule type" value="Genomic_DNA"/>
</dbReference>
<protein>
    <submittedName>
        <fullName evidence="1">Uncharacterized protein</fullName>
    </submittedName>
</protein>
<comment type="caution">
    <text evidence="1">The sequence shown here is derived from an EMBL/GenBank/DDBJ whole genome shotgun (WGS) entry which is preliminary data.</text>
</comment>
<organism evidence="1">
    <name type="scientific">marine sediment metagenome</name>
    <dbReference type="NCBI Taxonomy" id="412755"/>
    <lineage>
        <taxon>unclassified sequences</taxon>
        <taxon>metagenomes</taxon>
        <taxon>ecological metagenomes</taxon>
    </lineage>
</organism>
<feature type="non-terminal residue" evidence="1">
    <location>
        <position position="37"/>
    </location>
</feature>
<dbReference type="AlphaFoldDB" id="X1DKJ4"/>
<dbReference type="Gene3D" id="3.90.25.10">
    <property type="entry name" value="UDP-galactose 4-epimerase, domain 1"/>
    <property type="match status" value="1"/>
</dbReference>
<accession>X1DKJ4</accession>